<dbReference type="CDD" id="cd07043">
    <property type="entry name" value="STAS_anti-anti-sigma_factors"/>
    <property type="match status" value="1"/>
</dbReference>
<proteinExistence type="predicted"/>
<reference evidence="2" key="1">
    <citation type="submission" date="2015-08" db="EMBL/GenBank/DDBJ databases">
        <title>Candidatus Bacteriodes Periocalifornicus.</title>
        <authorList>
            <person name="McLean J.S."/>
            <person name="Kelley S."/>
        </authorList>
    </citation>
    <scope>NUCLEOTIDE SEQUENCE [LARGE SCALE GENOMIC DNA]</scope>
    <source>
        <strain evidence="2">12B</strain>
    </source>
</reference>
<evidence type="ECO:0000313" key="3">
    <source>
        <dbReference type="Proteomes" id="UP000054172"/>
    </source>
</evidence>
<accession>A0A0Q4AZJ1</accession>
<dbReference type="PATRIC" id="fig|1702214.3.peg.1746"/>
<dbReference type="STRING" id="1702214.AL399_01335"/>
<dbReference type="PANTHER" id="PTHR35849">
    <property type="entry name" value="BLR2341 PROTEIN"/>
    <property type="match status" value="1"/>
</dbReference>
<dbReference type="Gene3D" id="3.30.750.24">
    <property type="entry name" value="STAS domain"/>
    <property type="match status" value="1"/>
</dbReference>
<dbReference type="PANTHER" id="PTHR35849:SF2">
    <property type="entry name" value="BLR2341 PROTEIN"/>
    <property type="match status" value="1"/>
</dbReference>
<dbReference type="SUPFAM" id="SSF52091">
    <property type="entry name" value="SpoIIaa-like"/>
    <property type="match status" value="1"/>
</dbReference>
<dbReference type="InterPro" id="IPR036513">
    <property type="entry name" value="STAS_dom_sf"/>
</dbReference>
<keyword evidence="3" id="KW-1185">Reference proteome</keyword>
<organism evidence="2 3">
    <name type="scientific">Candidatus [Bacteroides] periocalifornicus</name>
    <dbReference type="NCBI Taxonomy" id="1702214"/>
    <lineage>
        <taxon>Bacteria</taxon>
        <taxon>Pseudomonadati</taxon>
        <taxon>Bacteroidota</taxon>
    </lineage>
</organism>
<gene>
    <name evidence="2" type="ORF">AL399_01335</name>
</gene>
<dbReference type="InterPro" id="IPR052746">
    <property type="entry name" value="MlaB_ABC_Transporter"/>
</dbReference>
<name>A0A0Q4AZJ1_9BACT</name>
<dbReference type="Proteomes" id="UP000054172">
    <property type="component" value="Unassembled WGS sequence"/>
</dbReference>
<protein>
    <recommendedName>
        <fullName evidence="1">STAS domain-containing protein</fullName>
    </recommendedName>
</protein>
<dbReference type="Pfam" id="PF01740">
    <property type="entry name" value="STAS"/>
    <property type="match status" value="1"/>
</dbReference>
<feature type="domain" description="STAS" evidence="1">
    <location>
        <begin position="19"/>
        <end position="102"/>
    </location>
</feature>
<sequence length="102" mass="11248">MLQISNTGGATQVAFEPKSKLNIANVGQVKSELLATVRGENGSLIVDLSNLDYVDSSGIGAFLSLLRACREHSWKLTFRHPQQGVMDLFNLLQLQSIFTIER</sequence>
<dbReference type="PROSITE" id="PS50801">
    <property type="entry name" value="STAS"/>
    <property type="match status" value="1"/>
</dbReference>
<dbReference type="InterPro" id="IPR002645">
    <property type="entry name" value="STAS_dom"/>
</dbReference>
<dbReference type="AlphaFoldDB" id="A0A0Q4AZJ1"/>
<evidence type="ECO:0000259" key="1">
    <source>
        <dbReference type="PROSITE" id="PS50801"/>
    </source>
</evidence>
<evidence type="ECO:0000313" key="2">
    <source>
        <dbReference type="EMBL" id="KQM09555.1"/>
    </source>
</evidence>
<dbReference type="EMBL" id="LIIK01000003">
    <property type="protein sequence ID" value="KQM09555.1"/>
    <property type="molecule type" value="Genomic_DNA"/>
</dbReference>
<comment type="caution">
    <text evidence="2">The sequence shown here is derived from an EMBL/GenBank/DDBJ whole genome shotgun (WGS) entry which is preliminary data.</text>
</comment>